<evidence type="ECO:0000313" key="9">
    <source>
        <dbReference type="Proteomes" id="UP000557426"/>
    </source>
</evidence>
<dbReference type="InterPro" id="IPR000436">
    <property type="entry name" value="Sushi_SCR_CCP_dom"/>
</dbReference>
<dbReference type="InterPro" id="IPR051277">
    <property type="entry name" value="SEZ6_CSMD_C4BPB_Regulators"/>
</dbReference>
<evidence type="ECO:0000259" key="7">
    <source>
        <dbReference type="PROSITE" id="PS50923"/>
    </source>
</evidence>
<evidence type="ECO:0000256" key="4">
    <source>
        <dbReference type="ARBA" id="ARBA00023157"/>
    </source>
</evidence>
<reference evidence="8 9" key="1">
    <citation type="submission" date="2019-09" db="EMBL/GenBank/DDBJ databases">
        <title>Bird 10,000 Genomes (B10K) Project - Family phase.</title>
        <authorList>
            <person name="Zhang G."/>
        </authorList>
    </citation>
    <scope>NUCLEOTIDE SEQUENCE [LARGE SCALE GENOMIC DNA]</scope>
    <source>
        <strain evidence="8">B10K-DU-011-47</strain>
        <tissue evidence="8">Mixed tissue sample</tissue>
    </source>
</reference>
<dbReference type="InterPro" id="IPR035976">
    <property type="entry name" value="Sushi/SCR/CCP_sf"/>
</dbReference>
<proteinExistence type="predicted"/>
<evidence type="ECO:0000256" key="3">
    <source>
        <dbReference type="ARBA" id="ARBA00022737"/>
    </source>
</evidence>
<dbReference type="SUPFAM" id="SSF57535">
    <property type="entry name" value="Complement control module/SCR domain"/>
    <property type="match status" value="6"/>
</dbReference>
<dbReference type="PANTHER" id="PTHR45656">
    <property type="entry name" value="PROTEIN CBR-CLEC-78"/>
    <property type="match status" value="1"/>
</dbReference>
<dbReference type="FunFam" id="2.10.70.10:FF:000055">
    <property type="entry name" value="Complement decay-accelerating factor, GPI-anchored"/>
    <property type="match status" value="1"/>
</dbReference>
<evidence type="ECO:0000256" key="5">
    <source>
        <dbReference type="ARBA" id="ARBA00023180"/>
    </source>
</evidence>
<keyword evidence="5" id="KW-0325">Glycoprotein</keyword>
<dbReference type="Proteomes" id="UP000557426">
    <property type="component" value="Unassembled WGS sequence"/>
</dbReference>
<evidence type="ECO:0000256" key="2">
    <source>
        <dbReference type="ARBA" id="ARBA00022729"/>
    </source>
</evidence>
<sequence length="439" mass="48180">LAFVLSWLGETRAQDACLPPDRLQYAELEDTFSATENFPVGAKVSYVCRPGYMALPGKPKVRTCGENLEWSHIEPFCTARSCRHPGELENGVVHASSLTFGSTITFSCEEGFRLRGTREISCVIKNKGVDWNRDLPFCERIPCDPPPSIANGHYTEADSYVYESSVTYTCNSVPQGQDPFSLIGPATIFCVSNEESNGAWSGPPPQCKVVKCDNPIVANGRKRSGFGPTYSYMYTVVFECDPGYFLNGSEIIKCGEDSTWIPPKPTCEKSTEDKCGRPSVIHGVVSPEKSVYNRGESVVIKCDLNCAFPDGTGEMTVTCEGQNTWTSLKKCECESKPTSGLTPHISHGQVIDGQKPSYSVGDVITVECYAGYQLDGEAQIQYVGENQWYPGVPVCQLRSVLFFILAISGVGIWYYKKSISQNGKRDSTPGTAEYKICKA</sequence>
<protein>
    <submittedName>
        <fullName evidence="8">C4BPA protein</fullName>
    </submittedName>
</protein>
<keyword evidence="9" id="KW-1185">Reference proteome</keyword>
<feature type="disulfide bond" evidence="6">
    <location>
        <begin position="368"/>
        <end position="395"/>
    </location>
</feature>
<feature type="domain" description="Sushi" evidence="7">
    <location>
        <begin position="141"/>
        <end position="209"/>
    </location>
</feature>
<evidence type="ECO:0000256" key="6">
    <source>
        <dbReference type="PROSITE-ProRule" id="PRU00302"/>
    </source>
</evidence>
<dbReference type="SMART" id="SM00032">
    <property type="entry name" value="CCP"/>
    <property type="match status" value="6"/>
</dbReference>
<keyword evidence="1 6" id="KW-0768">Sushi</keyword>
<dbReference type="PANTHER" id="PTHR45656:SF4">
    <property type="entry name" value="PROTEIN CBR-CLEC-78"/>
    <property type="match status" value="1"/>
</dbReference>
<dbReference type="Pfam" id="PF00084">
    <property type="entry name" value="Sushi"/>
    <property type="match status" value="6"/>
</dbReference>
<feature type="domain" description="Sushi" evidence="7">
    <location>
        <begin position="331"/>
        <end position="397"/>
    </location>
</feature>
<dbReference type="PROSITE" id="PS50923">
    <property type="entry name" value="SUSHI"/>
    <property type="match status" value="5"/>
</dbReference>
<evidence type="ECO:0000256" key="1">
    <source>
        <dbReference type="ARBA" id="ARBA00022659"/>
    </source>
</evidence>
<comment type="caution">
    <text evidence="8">The sequence shown here is derived from an EMBL/GenBank/DDBJ whole genome shotgun (WGS) entry which is preliminary data.</text>
</comment>
<dbReference type="FunFam" id="2.10.70.10:FF:000014">
    <property type="entry name" value="Membrane cofactor protein"/>
    <property type="match status" value="1"/>
</dbReference>
<feature type="domain" description="Sushi" evidence="7">
    <location>
        <begin position="15"/>
        <end position="79"/>
    </location>
</feature>
<organism evidence="8 9">
    <name type="scientific">Zapornia atra</name>
    <name type="common">Henderson crake</name>
    <dbReference type="NCBI Taxonomy" id="2585822"/>
    <lineage>
        <taxon>Eukaryota</taxon>
        <taxon>Metazoa</taxon>
        <taxon>Chordata</taxon>
        <taxon>Craniata</taxon>
        <taxon>Vertebrata</taxon>
        <taxon>Euteleostomi</taxon>
        <taxon>Archelosauria</taxon>
        <taxon>Archosauria</taxon>
        <taxon>Dinosauria</taxon>
        <taxon>Saurischia</taxon>
        <taxon>Theropoda</taxon>
        <taxon>Coelurosauria</taxon>
        <taxon>Aves</taxon>
        <taxon>Neognathae</taxon>
        <taxon>Neoaves</taxon>
        <taxon>Gruiformes</taxon>
        <taxon>Rallidae</taxon>
        <taxon>Zapornia</taxon>
    </lineage>
</organism>
<dbReference type="CDD" id="cd00033">
    <property type="entry name" value="CCP"/>
    <property type="match status" value="5"/>
</dbReference>
<dbReference type="EMBL" id="VZTU01030382">
    <property type="protein sequence ID" value="NXT84367.1"/>
    <property type="molecule type" value="Genomic_DNA"/>
</dbReference>
<keyword evidence="2" id="KW-0732">Signal</keyword>
<dbReference type="Gene3D" id="2.10.70.10">
    <property type="entry name" value="Complement Module, domain 1"/>
    <property type="match status" value="6"/>
</dbReference>
<comment type="caution">
    <text evidence="6">Lacks conserved residue(s) required for the propagation of feature annotation.</text>
</comment>
<dbReference type="AlphaFoldDB" id="A0A7L3FW89"/>
<evidence type="ECO:0000313" key="8">
    <source>
        <dbReference type="EMBL" id="NXT84367.1"/>
    </source>
</evidence>
<feature type="non-terminal residue" evidence="8">
    <location>
        <position position="1"/>
    </location>
</feature>
<feature type="non-terminal residue" evidence="8">
    <location>
        <position position="439"/>
    </location>
</feature>
<keyword evidence="4 6" id="KW-1015">Disulfide bond</keyword>
<gene>
    <name evidence="8" type="primary">C4bpa</name>
    <name evidence="8" type="ORF">ZAPATR_R12456</name>
</gene>
<feature type="domain" description="Sushi" evidence="7">
    <location>
        <begin position="80"/>
        <end position="140"/>
    </location>
</feature>
<name>A0A7L3FW89_9GRUI</name>
<accession>A0A7L3FW89</accession>
<feature type="domain" description="Sushi" evidence="7">
    <location>
        <begin position="210"/>
        <end position="269"/>
    </location>
</feature>
<feature type="disulfide bond" evidence="6">
    <location>
        <begin position="240"/>
        <end position="267"/>
    </location>
</feature>
<keyword evidence="3" id="KW-0677">Repeat</keyword>